<feature type="domain" description="DUF2202" evidence="1">
    <location>
        <begin position="17"/>
        <end position="176"/>
    </location>
</feature>
<reference evidence="2 3" key="1">
    <citation type="submission" date="2023-09" db="EMBL/GenBank/DDBJ databases">
        <title>Pyrofollis japonicus gen. nov. sp. nov., a novel member of the family Pyrodictiaceae isolated from the Iheya North hydrothermal field.</title>
        <authorList>
            <person name="Miyazaki U."/>
            <person name="Sanari M."/>
            <person name="Tame A."/>
            <person name="Kitajima M."/>
            <person name="Okamoto A."/>
            <person name="Sawayama S."/>
            <person name="Miyazaki J."/>
            <person name="Takai K."/>
            <person name="Nakagawa S."/>
        </authorList>
    </citation>
    <scope>NUCLEOTIDE SEQUENCE [LARGE SCALE GENOMIC DNA]</scope>
    <source>
        <strain evidence="2 3">AV2</strain>
    </source>
</reference>
<evidence type="ECO:0000313" key="2">
    <source>
        <dbReference type="EMBL" id="BES81725.1"/>
    </source>
</evidence>
<organism evidence="2 3">
    <name type="scientific">Pyrodictium abyssi</name>
    <dbReference type="NCBI Taxonomy" id="54256"/>
    <lineage>
        <taxon>Archaea</taxon>
        <taxon>Thermoproteota</taxon>
        <taxon>Thermoprotei</taxon>
        <taxon>Desulfurococcales</taxon>
        <taxon>Pyrodictiaceae</taxon>
        <taxon>Pyrodictium</taxon>
    </lineage>
</organism>
<dbReference type="Proteomes" id="UP001341135">
    <property type="component" value="Chromosome"/>
</dbReference>
<dbReference type="InterPro" id="IPR019243">
    <property type="entry name" value="DUF2202"/>
</dbReference>
<dbReference type="Gene3D" id="1.20.1260.10">
    <property type="match status" value="1"/>
</dbReference>
<protein>
    <submittedName>
        <fullName evidence="2">DUF2202 domain-containing protein</fullName>
    </submittedName>
</protein>
<dbReference type="InterPro" id="IPR012347">
    <property type="entry name" value="Ferritin-like"/>
</dbReference>
<gene>
    <name evidence="2" type="ORF">PABY_12920</name>
</gene>
<accession>A0ABM8IVZ2</accession>
<name>A0ABM8IVZ2_9CREN</name>
<sequence>MATSVQQLPAQPLSEDEKESLLYMVEEKLARDAYNRLAEMYPDVPVFANIARSEQQHVDSVMQLIEKYGLDVELGPPGVFHNQELQSLYNELVDRGSKSLEEALKVGALIEEKDIVDLEEWLAKTDNEDIKLVYENLMHGSFNHLCAFTRTMKSMLGVDYKPVLLDEETYNSIISSCQMGGPKR</sequence>
<dbReference type="InterPro" id="IPR009078">
    <property type="entry name" value="Ferritin-like_SF"/>
</dbReference>
<evidence type="ECO:0000313" key="3">
    <source>
        <dbReference type="Proteomes" id="UP001341135"/>
    </source>
</evidence>
<evidence type="ECO:0000259" key="1">
    <source>
        <dbReference type="Pfam" id="PF09968"/>
    </source>
</evidence>
<keyword evidence="3" id="KW-1185">Reference proteome</keyword>
<proteinExistence type="predicted"/>
<dbReference type="EMBL" id="AP028907">
    <property type="protein sequence ID" value="BES81725.1"/>
    <property type="molecule type" value="Genomic_DNA"/>
</dbReference>
<dbReference type="Pfam" id="PF09968">
    <property type="entry name" value="DUF2202"/>
    <property type="match status" value="1"/>
</dbReference>
<dbReference type="SUPFAM" id="SSF47240">
    <property type="entry name" value="Ferritin-like"/>
    <property type="match status" value="1"/>
</dbReference>
<dbReference type="CDD" id="cd01048">
    <property type="entry name" value="Ferritin_like_AB2"/>
    <property type="match status" value="1"/>
</dbReference>